<dbReference type="AlphaFoldDB" id="U7D7M6"/>
<evidence type="ECO:0000313" key="3">
    <source>
        <dbReference type="Proteomes" id="UP000017148"/>
    </source>
</evidence>
<feature type="compositionally biased region" description="Acidic residues" evidence="1">
    <location>
        <begin position="367"/>
        <end position="379"/>
    </location>
</feature>
<evidence type="ECO:0000313" key="2">
    <source>
        <dbReference type="EMBL" id="ERP38955.1"/>
    </source>
</evidence>
<comment type="caution">
    <text evidence="2">The sequence shown here is derived from an EMBL/GenBank/DDBJ whole genome shotgun (WGS) entry which is preliminary data.</text>
</comment>
<dbReference type="EMBL" id="ASJR01000003">
    <property type="protein sequence ID" value="ERP38955.1"/>
    <property type="molecule type" value="Genomic_DNA"/>
</dbReference>
<feature type="region of interest" description="Disordered" evidence="1">
    <location>
        <begin position="329"/>
        <end position="385"/>
    </location>
</feature>
<proteinExistence type="predicted"/>
<sequence length="478" mass="53729">MILCAGILFLTGGYLYGAGTMNTRGLAGVSRTLSTYPLGQGLYHFGGSAKFDIAPEGVETDAGTERVVSLSQSLFWAYGLNPSLDVSMELPFYQDFWDGREDDRAGLGDLAVAMKLQHPGFKENAPFTFAYHMVAHLPTGSSDKGVFPRHSYYTTKDSAAGNQAFTGEAWRLAPSMVWSIDLARRSNPLPMRIHGNLGASVAVHTPDKNNLYNMYSAAIGAVALEYDIEKDLTLFTELSGEFRIGHFIEGFSLTDFNNDRVLFSLGGTRYFPRGMYLTSSADIGVSSRQHSTPWEITDDAGAPLVYETRAVPEIGVNFTFGRYGRKMKSPVKTESHQERQDIQPIREEPREKELLSPEENWQRLESHEEEIEEQEEQKETEEISHEVSLADINETSEVYTSLLDRVAQKLIEDELHLVIMAYRDGVVTEEPAEWARRVGHDLIDRGVDETHLILRVSTVRDREESEQTNHRVILTFQE</sequence>
<feature type="compositionally biased region" description="Basic and acidic residues" evidence="1">
    <location>
        <begin position="331"/>
        <end position="366"/>
    </location>
</feature>
<name>U7D7M6_9BACT</name>
<dbReference type="Proteomes" id="UP000017148">
    <property type="component" value="Unassembled WGS sequence"/>
</dbReference>
<gene>
    <name evidence="2" type="ORF">CALK_0444</name>
</gene>
<dbReference type="Pfam" id="PF13557">
    <property type="entry name" value="Phenol_MetA_deg"/>
    <property type="match status" value="1"/>
</dbReference>
<dbReference type="InterPro" id="IPR025737">
    <property type="entry name" value="FApF"/>
</dbReference>
<keyword evidence="3" id="KW-1185">Reference proteome</keyword>
<accession>U7D7M6</accession>
<evidence type="ECO:0000256" key="1">
    <source>
        <dbReference type="SAM" id="MobiDB-lite"/>
    </source>
</evidence>
<organism evidence="2 3">
    <name type="scientific">Chitinivibrio alkaliphilus ACht1</name>
    <dbReference type="NCBI Taxonomy" id="1313304"/>
    <lineage>
        <taxon>Bacteria</taxon>
        <taxon>Pseudomonadati</taxon>
        <taxon>Fibrobacterota</taxon>
        <taxon>Chitinivibrionia</taxon>
        <taxon>Chitinivibrionales</taxon>
        <taxon>Chitinivibrionaceae</taxon>
        <taxon>Chitinivibrio</taxon>
    </lineage>
</organism>
<dbReference type="STRING" id="1313304.CALK_0444"/>
<protein>
    <submittedName>
        <fullName evidence="2">Uncharacterized protein</fullName>
    </submittedName>
</protein>
<reference evidence="2 3" key="1">
    <citation type="journal article" date="2013" name="Environ. Microbiol.">
        <title>Genome analysis of Chitinivibrio alkaliphilus gen. nov., sp. nov., a novel extremely haloalkaliphilic anaerobic chitinolytic bacterium from the candidate phylum Termite Group 3.</title>
        <authorList>
            <person name="Sorokin D.Y."/>
            <person name="Gumerov V.M."/>
            <person name="Rakitin A.L."/>
            <person name="Beletsky A.V."/>
            <person name="Damste J.S."/>
            <person name="Muyzer G."/>
            <person name="Mardanov A.V."/>
            <person name="Ravin N.V."/>
        </authorList>
    </citation>
    <scope>NUCLEOTIDE SEQUENCE [LARGE SCALE GENOMIC DNA]</scope>
    <source>
        <strain evidence="2 3">ACht1</strain>
    </source>
</reference>